<reference evidence="3 4" key="1">
    <citation type="submission" date="2024-09" db="EMBL/GenBank/DDBJ databases">
        <authorList>
            <person name="Sun Q."/>
            <person name="Mori K."/>
        </authorList>
    </citation>
    <scope>NUCLEOTIDE SEQUENCE [LARGE SCALE GENOMIC DNA]</scope>
    <source>
        <strain evidence="3 4">JCM 11411</strain>
    </source>
</reference>
<dbReference type="InterPro" id="IPR021124">
    <property type="entry name" value="CRISPR-assoc_prot_Cas5"/>
</dbReference>
<dbReference type="Pfam" id="PF09704">
    <property type="entry name" value="Cas_Cas5d"/>
    <property type="match status" value="1"/>
</dbReference>
<gene>
    <name evidence="3" type="primary">cas5e</name>
    <name evidence="3" type="ORF">ACFFQ6_08035</name>
</gene>
<sequence>MTATVLIRLSAPMQSWGNQPRGAYRASSVRPTKSGVLGLVANALGRDYGDNIDDLAALRFAVRVDRPGTIELDYHTTGGGTVPLLPGNVLGNPAWRRKAKTVDPHDPDFYEYAPPASIGRDKNGELTSKPGNTNQTRDRYLADASFLVALTGDHTVTTSIAAALENPERAVYLGRKAYTPSEPLLAGHHEHTDAPEALTAAPRAARSDTGDLLAVFEVAPGTAGSAIVHDQPISYAGTITRGARAESRPTLVNPPHQTGTTSRTTEHGGYDFFEENTP</sequence>
<evidence type="ECO:0000313" key="4">
    <source>
        <dbReference type="Proteomes" id="UP001589587"/>
    </source>
</evidence>
<name>A0ABV5XBY1_9NOCA</name>
<accession>A0ABV5XBY1</accession>
<protein>
    <submittedName>
        <fullName evidence="3">Type I-E CRISPR-associated protein Cas5/CasD</fullName>
    </submittedName>
</protein>
<dbReference type="NCBIfam" id="TIGR02593">
    <property type="entry name" value="CRISPR_cas5"/>
    <property type="match status" value="1"/>
</dbReference>
<dbReference type="Gene3D" id="3.30.70.2660">
    <property type="match status" value="1"/>
</dbReference>
<feature type="region of interest" description="Disordered" evidence="2">
    <location>
        <begin position="115"/>
        <end position="136"/>
    </location>
</feature>
<organism evidence="3 4">
    <name type="scientific">Rhodococcus baikonurensis</name>
    <dbReference type="NCBI Taxonomy" id="172041"/>
    <lineage>
        <taxon>Bacteria</taxon>
        <taxon>Bacillati</taxon>
        <taxon>Actinomycetota</taxon>
        <taxon>Actinomycetes</taxon>
        <taxon>Mycobacteriales</taxon>
        <taxon>Nocardiaceae</taxon>
        <taxon>Rhodococcus</taxon>
        <taxon>Rhodococcus erythropolis group</taxon>
    </lineage>
</organism>
<dbReference type="RefSeq" id="WP_378374289.1">
    <property type="nucleotide sequence ID" value="NZ_JBHMAS010000006.1"/>
</dbReference>
<evidence type="ECO:0000256" key="2">
    <source>
        <dbReference type="SAM" id="MobiDB-lite"/>
    </source>
</evidence>
<dbReference type="Proteomes" id="UP001589587">
    <property type="component" value="Unassembled WGS sequence"/>
</dbReference>
<feature type="region of interest" description="Disordered" evidence="2">
    <location>
        <begin position="244"/>
        <end position="278"/>
    </location>
</feature>
<feature type="compositionally biased region" description="Polar residues" evidence="2">
    <location>
        <begin position="125"/>
        <end position="135"/>
    </location>
</feature>
<evidence type="ECO:0000256" key="1">
    <source>
        <dbReference type="ARBA" id="ARBA00023118"/>
    </source>
</evidence>
<proteinExistence type="predicted"/>
<keyword evidence="4" id="KW-1185">Reference proteome</keyword>
<dbReference type="EMBL" id="JBHMAS010000006">
    <property type="protein sequence ID" value="MFB9779628.1"/>
    <property type="molecule type" value="Genomic_DNA"/>
</dbReference>
<comment type="caution">
    <text evidence="3">The sequence shown here is derived from an EMBL/GenBank/DDBJ whole genome shotgun (WGS) entry which is preliminary data.</text>
</comment>
<evidence type="ECO:0000313" key="3">
    <source>
        <dbReference type="EMBL" id="MFB9779628.1"/>
    </source>
</evidence>
<dbReference type="InterPro" id="IPR010147">
    <property type="entry name" value="CRISPR-assoc_prot_CasD"/>
</dbReference>
<dbReference type="NCBIfam" id="TIGR01868">
    <property type="entry name" value="casD_Cas5e"/>
    <property type="match status" value="1"/>
</dbReference>
<dbReference type="CDD" id="cd09693">
    <property type="entry name" value="Cas5_I"/>
    <property type="match status" value="1"/>
</dbReference>
<keyword evidence="1" id="KW-0051">Antiviral defense</keyword>
<dbReference type="InterPro" id="IPR013422">
    <property type="entry name" value="CRISPR-assoc_prot_Cas5_N"/>
</dbReference>